<dbReference type="InterPro" id="IPR027398">
    <property type="entry name" value="SecD-TM"/>
</dbReference>
<evidence type="ECO:0000256" key="5">
    <source>
        <dbReference type="ARBA" id="ARBA00022927"/>
    </source>
</evidence>
<dbReference type="SUPFAM" id="SSF82866">
    <property type="entry name" value="Multidrug efflux transporter AcrB transmembrane domain"/>
    <property type="match status" value="1"/>
</dbReference>
<dbReference type="InterPro" id="IPR055344">
    <property type="entry name" value="SecD_SecF_C_bact"/>
</dbReference>
<protein>
    <recommendedName>
        <fullName evidence="10 11">Protein translocase subunit SecD</fullName>
    </recommendedName>
</protein>
<dbReference type="InterPro" id="IPR022813">
    <property type="entry name" value="SecD/SecF_arch_bac"/>
</dbReference>
<evidence type="ECO:0000259" key="13">
    <source>
        <dbReference type="Pfam" id="PF13721"/>
    </source>
</evidence>
<dbReference type="FunFam" id="1.20.1640.10:FF:000004">
    <property type="entry name" value="Protein translocase subunit SecD"/>
    <property type="match status" value="1"/>
</dbReference>
<proteinExistence type="inferred from homology"/>
<feature type="domain" description="SecDF P1 head subdomain" evidence="15">
    <location>
        <begin position="310"/>
        <end position="433"/>
    </location>
</feature>
<feature type="transmembrane region" description="Helical" evidence="11">
    <location>
        <begin position="452"/>
        <end position="471"/>
    </location>
</feature>
<keyword evidence="5 11" id="KW-0653">Protein transport</keyword>
<keyword evidence="4 11" id="KW-0812">Transmembrane</keyword>
<dbReference type="InterPro" id="IPR054384">
    <property type="entry name" value="SecDF_P1_head"/>
</dbReference>
<accession>E8Q615</accession>
<dbReference type="EMBL" id="CP002189">
    <property type="protein sequence ID" value="ADV33631.1"/>
    <property type="molecule type" value="Genomic_DNA"/>
</dbReference>
<dbReference type="RefSeq" id="WP_013516556.1">
    <property type="nucleotide sequence ID" value="NC_014909.2"/>
</dbReference>
<evidence type="ECO:0000256" key="6">
    <source>
        <dbReference type="ARBA" id="ARBA00022989"/>
    </source>
</evidence>
<evidence type="ECO:0000313" key="16">
    <source>
        <dbReference type="EMBL" id="ADV33631.1"/>
    </source>
</evidence>
<feature type="transmembrane region" description="Helical" evidence="11">
    <location>
        <begin position="509"/>
        <end position="530"/>
    </location>
</feature>
<keyword evidence="8 11" id="KW-0472">Membrane</keyword>
<comment type="subunit">
    <text evidence="11">Forms a complex with SecF. Part of the essential Sec protein translocation apparatus which comprises SecA, SecYEG and auxiliary proteins SecDF-YajC and YidC.</text>
</comment>
<keyword evidence="6 11" id="KW-1133">Transmembrane helix</keyword>
<dbReference type="NCBIfam" id="TIGR00916">
    <property type="entry name" value="2A0604s01"/>
    <property type="match status" value="1"/>
</dbReference>
<reference evidence="16 17" key="1">
    <citation type="journal article" date="2010" name="BMC Genomics">
        <title>Unprecedented loss of ammonia assimilation capability in a urease-encoding bacterial mutualist.</title>
        <authorList>
            <person name="Williams L.E."/>
            <person name="Wernegreen J.J."/>
        </authorList>
    </citation>
    <scope>NUCLEOTIDE SEQUENCE [LARGE SCALE GENOMIC DNA]</scope>
    <source>
        <strain evidence="16 17">BVAF</strain>
    </source>
</reference>
<organism evidence="16 17">
    <name type="scientific">Blochmanniella vafra (strain BVAF)</name>
    <dbReference type="NCBI Taxonomy" id="859654"/>
    <lineage>
        <taxon>Bacteria</taxon>
        <taxon>Pseudomonadati</taxon>
        <taxon>Pseudomonadota</taxon>
        <taxon>Gammaproteobacteria</taxon>
        <taxon>Enterobacterales</taxon>
        <taxon>Enterobacteriaceae</taxon>
        <taxon>ant endosymbionts</taxon>
        <taxon>Candidatus Blochmanniella</taxon>
    </lineage>
</organism>
<feature type="domain" description="SecD export protein N-terminal TM" evidence="13">
    <location>
        <begin position="2"/>
        <end position="103"/>
    </location>
</feature>
<evidence type="ECO:0000256" key="1">
    <source>
        <dbReference type="ARBA" id="ARBA00004651"/>
    </source>
</evidence>
<keyword evidence="7 11" id="KW-0811">Translocation</keyword>
<feature type="domain" description="Protein export membrane protein SecD/SecF C-terminal" evidence="12">
    <location>
        <begin position="438"/>
        <end position="599"/>
    </location>
</feature>
<dbReference type="PANTHER" id="PTHR30081">
    <property type="entry name" value="PROTEIN-EXPORT MEMBRANE PROTEIN SEC"/>
    <property type="match status" value="1"/>
</dbReference>
<evidence type="ECO:0000256" key="10">
    <source>
        <dbReference type="ARBA" id="ARBA00068220"/>
    </source>
</evidence>
<dbReference type="InterPro" id="IPR048631">
    <property type="entry name" value="SecD_1st"/>
</dbReference>
<feature type="transmembrane region" description="Helical" evidence="11">
    <location>
        <begin position="478"/>
        <end position="503"/>
    </location>
</feature>
<dbReference type="InterPro" id="IPR022646">
    <property type="entry name" value="SecD/SecF_CS"/>
</dbReference>
<evidence type="ECO:0000256" key="7">
    <source>
        <dbReference type="ARBA" id="ARBA00023010"/>
    </source>
</evidence>
<dbReference type="NCBIfam" id="TIGR01129">
    <property type="entry name" value="secD"/>
    <property type="match status" value="1"/>
</dbReference>
<dbReference type="GO" id="GO:0065002">
    <property type="term" value="P:intracellular protein transmembrane transport"/>
    <property type="evidence" value="ECO:0007669"/>
    <property type="project" value="UniProtKB-UniRule"/>
</dbReference>
<dbReference type="Pfam" id="PF22599">
    <property type="entry name" value="SecDF_P1_head"/>
    <property type="match status" value="1"/>
</dbReference>
<dbReference type="GO" id="GO:0005886">
    <property type="term" value="C:plasma membrane"/>
    <property type="evidence" value="ECO:0007669"/>
    <property type="project" value="UniProtKB-SubCell"/>
</dbReference>
<dbReference type="HOGENOM" id="CLU_007894_4_3_6"/>
<evidence type="ECO:0000256" key="9">
    <source>
        <dbReference type="ARBA" id="ARBA00060774"/>
    </source>
</evidence>
<comment type="subcellular location">
    <subcellularLocation>
        <location evidence="11">Cell inner membrane</location>
        <topology evidence="11">Multi-pass membrane protein</topology>
    </subcellularLocation>
    <subcellularLocation>
        <location evidence="1">Cell membrane</location>
        <topology evidence="1">Multi-pass membrane protein</topology>
    </subcellularLocation>
</comment>
<dbReference type="HAMAP" id="MF_01463_B">
    <property type="entry name" value="SecD_B"/>
    <property type="match status" value="1"/>
</dbReference>
<evidence type="ECO:0000256" key="11">
    <source>
        <dbReference type="HAMAP-Rule" id="MF_01463"/>
    </source>
</evidence>
<evidence type="ECO:0000313" key="17">
    <source>
        <dbReference type="Proteomes" id="UP000007464"/>
    </source>
</evidence>
<dbReference type="PANTHER" id="PTHR30081:SF1">
    <property type="entry name" value="PROTEIN TRANSLOCASE SUBUNIT SECD"/>
    <property type="match status" value="1"/>
</dbReference>
<feature type="transmembrane region" description="Helical" evidence="11">
    <location>
        <begin position="551"/>
        <end position="573"/>
    </location>
</feature>
<dbReference type="InterPro" id="IPR005791">
    <property type="entry name" value="SecD"/>
</dbReference>
<dbReference type="KEGG" id="bva:BVAF_233"/>
<keyword evidence="2 11" id="KW-0813">Transport</keyword>
<dbReference type="GO" id="GO:0043952">
    <property type="term" value="P:protein transport by the Sec complex"/>
    <property type="evidence" value="ECO:0007669"/>
    <property type="project" value="UniProtKB-UniRule"/>
</dbReference>
<evidence type="ECO:0000256" key="3">
    <source>
        <dbReference type="ARBA" id="ARBA00022475"/>
    </source>
</evidence>
<feature type="transmembrane region" description="Helical" evidence="11">
    <location>
        <begin position="579"/>
        <end position="607"/>
    </location>
</feature>
<dbReference type="GO" id="GO:0006605">
    <property type="term" value="P:protein targeting"/>
    <property type="evidence" value="ECO:0007669"/>
    <property type="project" value="UniProtKB-UniRule"/>
</dbReference>
<keyword evidence="11" id="KW-0997">Cell inner membrane</keyword>
<keyword evidence="3 11" id="KW-1003">Cell membrane</keyword>
<dbReference type="Gene3D" id="3.30.1360.200">
    <property type="match status" value="1"/>
</dbReference>
<dbReference type="OrthoDB" id="9805019at2"/>
<evidence type="ECO:0000256" key="2">
    <source>
        <dbReference type="ARBA" id="ARBA00022448"/>
    </source>
</evidence>
<dbReference type="STRING" id="859654.BVAF_233"/>
<gene>
    <name evidence="11 16" type="primary">secD</name>
    <name evidence="16" type="ordered locus">BVAF_233</name>
</gene>
<dbReference type="GO" id="GO:0015450">
    <property type="term" value="F:protein-transporting ATPase activity"/>
    <property type="evidence" value="ECO:0007669"/>
    <property type="project" value="InterPro"/>
</dbReference>
<dbReference type="Pfam" id="PF13721">
    <property type="entry name" value="SecD-TM1"/>
    <property type="match status" value="1"/>
</dbReference>
<name>E8Q615_BLOVB</name>
<evidence type="ECO:0000256" key="4">
    <source>
        <dbReference type="ARBA" id="ARBA00022692"/>
    </source>
</evidence>
<evidence type="ECO:0000259" key="15">
    <source>
        <dbReference type="Pfam" id="PF22599"/>
    </source>
</evidence>
<dbReference type="Gene3D" id="3.30.70.3400">
    <property type="match status" value="1"/>
</dbReference>
<dbReference type="Proteomes" id="UP000007464">
    <property type="component" value="Chromosome"/>
</dbReference>
<dbReference type="Pfam" id="PF21760">
    <property type="entry name" value="SecD_1st"/>
    <property type="match status" value="1"/>
</dbReference>
<dbReference type="InterPro" id="IPR048634">
    <property type="entry name" value="SecD_SecF_C"/>
</dbReference>
<dbReference type="Pfam" id="PF02355">
    <property type="entry name" value="SecD_SecF_C"/>
    <property type="match status" value="1"/>
</dbReference>
<evidence type="ECO:0000259" key="14">
    <source>
        <dbReference type="Pfam" id="PF21760"/>
    </source>
</evidence>
<keyword evidence="17" id="KW-1185">Reference proteome</keyword>
<feature type="domain" description="Protein translocase subunit SecDF P1" evidence="14">
    <location>
        <begin position="229"/>
        <end position="287"/>
    </location>
</feature>
<comment type="function">
    <text evidence="11">Part of the Sec protein translocase complex. Interacts with the SecYEG preprotein conducting channel. SecDF uses the proton motive force (PMF) to complete protein translocation after the ATP-dependent function of SecA.</text>
</comment>
<sequence>MINSYPIWKYVIVFLVLIIGCIYMLPNLYQENYAISIVKNDLSNCNIYSISKSNILNILKKEKIISKSIFFHDDKIQICFFSELDQKRAYGVLFSIFSENFSVSCLKIPDMPNWLYLIGAKPIQLGLDLKGGLYLIIRVDIQTMLNKLQDYYFNNFKSILNENNIFYLRLNKINDYDLKIVFENADIRNKSILYLSKIYPELIFYTKEECIVCISFSKEYIHTMCEYAIQQNSNILRHRINQLQITEPLIHRYGSDCIVIELPGIQDSSKIKTIFNNAASLEFRLVNTKINEFQINNNFIPEDSEIKLDSNGNIIALYKKVILTGDHIIGANLNFDEYHRPRVNILLDNLGSLIISKFTQDNIGKVMATLFVEYKDTGEKDKQGYSILYRYDKVINIATIQSKLSHNFCIIGINNVKEARYLSSLLSMGSLIAPIYIEEERVIGPTLGKKNIAQGITACVLGILISIFFMITWYRFFGLIAGVALIVNLILMVSLMSLIPGVILTMPSIAGVILTLAVSIDSNVLINERIKEEIKQGKPMQYSIYVGYRKAFTSIIDANITTIIVSIILYIISTGPIQGFAMVTIIGVGTSMFTSIIGTRAFVNLIYGKRYIKKLSI</sequence>
<feature type="transmembrane region" description="Helical" evidence="11">
    <location>
        <begin position="7"/>
        <end position="25"/>
    </location>
</feature>
<evidence type="ECO:0000259" key="12">
    <source>
        <dbReference type="Pfam" id="PF02355"/>
    </source>
</evidence>
<comment type="similarity">
    <text evidence="9 11">Belongs to the SecD/SecF family. SecD subfamily.</text>
</comment>
<dbReference type="FunFam" id="3.30.1360.200:FF:000001">
    <property type="entry name" value="Protein translocase subunit SecD"/>
    <property type="match status" value="1"/>
</dbReference>
<evidence type="ECO:0000256" key="8">
    <source>
        <dbReference type="ARBA" id="ARBA00023136"/>
    </source>
</evidence>
<dbReference type="Gene3D" id="1.20.1640.10">
    <property type="entry name" value="Multidrug efflux transporter AcrB transmembrane domain"/>
    <property type="match status" value="1"/>
</dbReference>
<dbReference type="Pfam" id="PF07549">
    <property type="entry name" value="Sec_GG"/>
    <property type="match status" value="1"/>
</dbReference>
<dbReference type="AlphaFoldDB" id="E8Q615"/>